<feature type="domain" description="Retroviral polymerase SH3-like" evidence="2">
    <location>
        <begin position="24"/>
        <end position="71"/>
    </location>
</feature>
<proteinExistence type="predicted"/>
<organism evidence="3 4">
    <name type="scientific">Ladona fulva</name>
    <name type="common">Scarce chaser dragonfly</name>
    <name type="synonym">Libellula fulva</name>
    <dbReference type="NCBI Taxonomy" id="123851"/>
    <lineage>
        <taxon>Eukaryota</taxon>
        <taxon>Metazoa</taxon>
        <taxon>Ecdysozoa</taxon>
        <taxon>Arthropoda</taxon>
        <taxon>Hexapoda</taxon>
        <taxon>Insecta</taxon>
        <taxon>Pterygota</taxon>
        <taxon>Palaeoptera</taxon>
        <taxon>Odonata</taxon>
        <taxon>Epiprocta</taxon>
        <taxon>Anisoptera</taxon>
        <taxon>Libelluloidea</taxon>
        <taxon>Libellulidae</taxon>
        <taxon>Ladona</taxon>
    </lineage>
</organism>
<evidence type="ECO:0000313" key="3">
    <source>
        <dbReference type="EMBL" id="KAG8225115.1"/>
    </source>
</evidence>
<reference evidence="3" key="1">
    <citation type="submission" date="2013-04" db="EMBL/GenBank/DDBJ databases">
        <authorList>
            <person name="Qu J."/>
            <person name="Murali S.C."/>
            <person name="Bandaranaike D."/>
            <person name="Bellair M."/>
            <person name="Blankenburg K."/>
            <person name="Chao H."/>
            <person name="Dinh H."/>
            <person name="Doddapaneni H."/>
            <person name="Downs B."/>
            <person name="Dugan-Rocha S."/>
            <person name="Elkadiri S."/>
            <person name="Gnanaolivu R.D."/>
            <person name="Hernandez B."/>
            <person name="Javaid M."/>
            <person name="Jayaseelan J.C."/>
            <person name="Lee S."/>
            <person name="Li M."/>
            <person name="Ming W."/>
            <person name="Munidasa M."/>
            <person name="Muniz J."/>
            <person name="Nguyen L."/>
            <person name="Ongeri F."/>
            <person name="Osuji N."/>
            <person name="Pu L.-L."/>
            <person name="Puazo M."/>
            <person name="Qu C."/>
            <person name="Quiroz J."/>
            <person name="Raj R."/>
            <person name="Weissenberger G."/>
            <person name="Xin Y."/>
            <person name="Zou X."/>
            <person name="Han Y."/>
            <person name="Richards S."/>
            <person name="Worley K."/>
            <person name="Muzny D."/>
            <person name="Gibbs R."/>
        </authorList>
    </citation>
    <scope>NUCLEOTIDE SEQUENCE</scope>
    <source>
        <strain evidence="3">Sampled in the wild</strain>
    </source>
</reference>
<accession>A0A8K0JYN5</accession>
<evidence type="ECO:0000256" key="1">
    <source>
        <dbReference type="SAM" id="MobiDB-lite"/>
    </source>
</evidence>
<sequence>MPYEAWNEGVPDLRNLRVFGANTYVLEKSSGREKLEPQSKEGTLGYHIWIPEDKKVVVARDVQFIEDPTGSKAEREIEIPVSSSKEETAEDRVSIRCGNKVPETRVKPSGVETTRAVRTMRRRGRPRFERSGRRGRPRKIYGHISAPIARQDGNPPDEEEEVDVEIGDVDVSTDEAEGHATIIESASLTDVSVREAMTGENAENWLKAIAEKVRGLIKNDTWELVDRSKNRTVIHSKVVLRNKTRPDGTLETEKGEEESLVSALSVNLKQQQMKRKYVSEGDSPGGVAHRGQCPQEANVEDVQLQLSGRTAEVFAVAEASASGSPRNGVSVLHSPSLAEEKGNGRGAESAEGSAMDDVSNGSVSLLQEAFAGKSFAEKERRLSEITVQLQMVREQLLAQQSKENVFQRKPWLPILSRRCCQDQPITDARTGLG</sequence>
<evidence type="ECO:0000259" key="2">
    <source>
        <dbReference type="Pfam" id="PF25597"/>
    </source>
</evidence>
<dbReference type="Proteomes" id="UP000792457">
    <property type="component" value="Unassembled WGS sequence"/>
</dbReference>
<gene>
    <name evidence="3" type="ORF">J437_LFUL005468</name>
</gene>
<dbReference type="OrthoDB" id="3509362at2759"/>
<dbReference type="InterPro" id="IPR057670">
    <property type="entry name" value="SH3_retrovirus"/>
</dbReference>
<feature type="region of interest" description="Disordered" evidence="1">
    <location>
        <begin position="323"/>
        <end position="356"/>
    </location>
</feature>
<reference evidence="3" key="2">
    <citation type="submission" date="2017-10" db="EMBL/GenBank/DDBJ databases">
        <title>Ladona fulva Genome sequencing and assembly.</title>
        <authorList>
            <person name="Murali S."/>
            <person name="Richards S."/>
            <person name="Bandaranaike D."/>
            <person name="Bellair M."/>
            <person name="Blankenburg K."/>
            <person name="Chao H."/>
            <person name="Dinh H."/>
            <person name="Doddapaneni H."/>
            <person name="Dugan-Rocha S."/>
            <person name="Elkadiri S."/>
            <person name="Gnanaolivu R."/>
            <person name="Hernandez B."/>
            <person name="Skinner E."/>
            <person name="Javaid M."/>
            <person name="Lee S."/>
            <person name="Li M."/>
            <person name="Ming W."/>
            <person name="Munidasa M."/>
            <person name="Muniz J."/>
            <person name="Nguyen L."/>
            <person name="Hughes D."/>
            <person name="Osuji N."/>
            <person name="Pu L.-L."/>
            <person name="Puazo M."/>
            <person name="Qu C."/>
            <person name="Quiroz J."/>
            <person name="Raj R."/>
            <person name="Weissenberger G."/>
            <person name="Xin Y."/>
            <person name="Zou X."/>
            <person name="Han Y."/>
            <person name="Worley K."/>
            <person name="Muzny D."/>
            <person name="Gibbs R."/>
        </authorList>
    </citation>
    <scope>NUCLEOTIDE SEQUENCE</scope>
    <source>
        <strain evidence="3">Sampled in the wild</strain>
    </source>
</reference>
<name>A0A8K0JYN5_LADFU</name>
<dbReference type="EMBL" id="KZ308224">
    <property type="protein sequence ID" value="KAG8225115.1"/>
    <property type="molecule type" value="Genomic_DNA"/>
</dbReference>
<comment type="caution">
    <text evidence="3">The sequence shown here is derived from an EMBL/GenBank/DDBJ whole genome shotgun (WGS) entry which is preliminary data.</text>
</comment>
<protein>
    <recommendedName>
        <fullName evidence="2">Retroviral polymerase SH3-like domain-containing protein</fullName>
    </recommendedName>
</protein>
<dbReference type="AlphaFoldDB" id="A0A8K0JYN5"/>
<dbReference type="Pfam" id="PF25597">
    <property type="entry name" value="SH3_retrovirus"/>
    <property type="match status" value="1"/>
</dbReference>
<keyword evidence="4" id="KW-1185">Reference proteome</keyword>
<evidence type="ECO:0000313" key="4">
    <source>
        <dbReference type="Proteomes" id="UP000792457"/>
    </source>
</evidence>